<dbReference type="InterPro" id="IPR006439">
    <property type="entry name" value="HAD-SF_hydro_IA"/>
</dbReference>
<dbReference type="AlphaFoldDB" id="A0ABD5QYD4"/>
<proteinExistence type="inferred from homology"/>
<organism evidence="3 4">
    <name type="scientific">Halorubrum rubrum</name>
    <dbReference type="NCBI Taxonomy" id="1126240"/>
    <lineage>
        <taxon>Archaea</taxon>
        <taxon>Methanobacteriati</taxon>
        <taxon>Methanobacteriota</taxon>
        <taxon>Stenosarchaea group</taxon>
        <taxon>Halobacteria</taxon>
        <taxon>Halobacteriales</taxon>
        <taxon>Haloferacaceae</taxon>
        <taxon>Halorubrum</taxon>
    </lineage>
</organism>
<accession>A0ABD5QYD4</accession>
<comment type="similarity">
    <text evidence="1">Belongs to the HAD-like hydrolase superfamily.</text>
</comment>
<name>A0ABD5QYD4_9EURY</name>
<protein>
    <submittedName>
        <fullName evidence="3">HAD family hydrolase</fullName>
        <ecNumber evidence="3">3.1.3.-</ecNumber>
    </submittedName>
</protein>
<dbReference type="InterPro" id="IPR023214">
    <property type="entry name" value="HAD_sf"/>
</dbReference>
<dbReference type="SUPFAM" id="SSF56784">
    <property type="entry name" value="HAD-like"/>
    <property type="match status" value="1"/>
</dbReference>
<dbReference type="Pfam" id="PF00702">
    <property type="entry name" value="Hydrolase"/>
    <property type="match status" value="1"/>
</dbReference>
<sequence length="238" mass="26385">MEYEAVCFDLDNTLYPYDPCNEAGKRAALSTFRERGYDLDRERFDELYARARADVKRETAGTAASHERFVYFKRALRRHADVHDAADAFAIGEAYWDGYVAEMELFDEVEETLDALREAGLAVVVVTNLTTRVQLRKLAHLDIDDRIDRLVTSEEVGREKPSALPFTAALSALDLRASEAVMVGDNVVADVEGANAVGMRTVLFTGGTGENPTGDELAGPRRPDHRIDEFAALPEVLA</sequence>
<keyword evidence="4" id="KW-1185">Reference proteome</keyword>
<dbReference type="NCBIfam" id="TIGR01509">
    <property type="entry name" value="HAD-SF-IA-v3"/>
    <property type="match status" value="1"/>
</dbReference>
<dbReference type="Proteomes" id="UP001596118">
    <property type="component" value="Unassembled WGS sequence"/>
</dbReference>
<comment type="caution">
    <text evidence="3">The sequence shown here is derived from an EMBL/GenBank/DDBJ whole genome shotgun (WGS) entry which is preliminary data.</text>
</comment>
<evidence type="ECO:0000313" key="3">
    <source>
        <dbReference type="EMBL" id="MFC5277678.1"/>
    </source>
</evidence>
<dbReference type="Gene3D" id="3.40.50.1000">
    <property type="entry name" value="HAD superfamily/HAD-like"/>
    <property type="match status" value="1"/>
</dbReference>
<gene>
    <name evidence="3" type="ORF">ACFPM1_02675</name>
</gene>
<dbReference type="PANTHER" id="PTHR43316:SF3">
    <property type="entry name" value="HALOACID DEHALOGENASE, TYPE II (AFU_ORTHOLOGUE AFUA_2G07750)-RELATED"/>
    <property type="match status" value="1"/>
</dbReference>
<dbReference type="InterPro" id="IPR036412">
    <property type="entry name" value="HAD-like_sf"/>
</dbReference>
<dbReference type="GO" id="GO:0016787">
    <property type="term" value="F:hydrolase activity"/>
    <property type="evidence" value="ECO:0007669"/>
    <property type="project" value="UniProtKB-KW"/>
</dbReference>
<dbReference type="SFLD" id="SFLDG01129">
    <property type="entry name" value="C1.5:_HAD__Beta-PGM__Phosphata"/>
    <property type="match status" value="1"/>
</dbReference>
<evidence type="ECO:0000313" key="4">
    <source>
        <dbReference type="Proteomes" id="UP001596118"/>
    </source>
</evidence>
<keyword evidence="2 3" id="KW-0378">Hydrolase</keyword>
<dbReference type="NCBIfam" id="TIGR01549">
    <property type="entry name" value="HAD-SF-IA-v1"/>
    <property type="match status" value="1"/>
</dbReference>
<dbReference type="InterPro" id="IPR051540">
    <property type="entry name" value="S-2-haloacid_dehalogenase"/>
</dbReference>
<dbReference type="PANTHER" id="PTHR43316">
    <property type="entry name" value="HYDROLASE, HALOACID DELAHOGENASE-RELATED"/>
    <property type="match status" value="1"/>
</dbReference>
<dbReference type="SFLD" id="SFLDS00003">
    <property type="entry name" value="Haloacid_Dehalogenase"/>
    <property type="match status" value="1"/>
</dbReference>
<reference evidence="3 4" key="1">
    <citation type="journal article" date="2019" name="Int. J. Syst. Evol. Microbiol.">
        <title>The Global Catalogue of Microorganisms (GCM) 10K type strain sequencing project: providing services to taxonomists for standard genome sequencing and annotation.</title>
        <authorList>
            <consortium name="The Broad Institute Genomics Platform"/>
            <consortium name="The Broad Institute Genome Sequencing Center for Infectious Disease"/>
            <person name="Wu L."/>
            <person name="Ma J."/>
        </authorList>
    </citation>
    <scope>NUCLEOTIDE SEQUENCE [LARGE SCALE GENOMIC DNA]</scope>
    <source>
        <strain evidence="3 4">CGMCC 1.12124</strain>
    </source>
</reference>
<dbReference type="EC" id="3.1.3.-" evidence="3"/>
<dbReference type="EMBL" id="JBHSKY010000002">
    <property type="protein sequence ID" value="MFC5277678.1"/>
    <property type="molecule type" value="Genomic_DNA"/>
</dbReference>
<dbReference type="RefSeq" id="WP_256410664.1">
    <property type="nucleotide sequence ID" value="NZ_JANHDM010000002.1"/>
</dbReference>
<dbReference type="Gene3D" id="1.10.150.520">
    <property type="match status" value="1"/>
</dbReference>
<evidence type="ECO:0000256" key="2">
    <source>
        <dbReference type="ARBA" id="ARBA00022801"/>
    </source>
</evidence>
<evidence type="ECO:0000256" key="1">
    <source>
        <dbReference type="ARBA" id="ARBA00007958"/>
    </source>
</evidence>